<feature type="transmembrane region" description="Helical" evidence="1">
    <location>
        <begin position="105"/>
        <end position="122"/>
    </location>
</feature>
<feature type="transmembrane region" description="Helical" evidence="1">
    <location>
        <begin position="78"/>
        <end position="98"/>
    </location>
</feature>
<feature type="transmembrane region" description="Helical" evidence="1">
    <location>
        <begin position="54"/>
        <end position="72"/>
    </location>
</feature>
<keyword evidence="1" id="KW-0472">Membrane</keyword>
<keyword evidence="1" id="KW-0812">Transmembrane</keyword>
<dbReference type="Pfam" id="PF14808">
    <property type="entry name" value="TMEM164"/>
    <property type="match status" value="1"/>
</dbReference>
<gene>
    <name evidence="2" type="ORF">EV207_11851</name>
</gene>
<sequence>MEKYFAYHYKGEQFHLFSKEHLITLLIIGLLGVMLLIFRVLLRHRGLGECIRYLLAFLLLATEVCLQIWYVSSGAWSVRYALPLQLSDITVLLTIIMLLTRSANLFKFLYFAGLGSAIQAMLTPDLGIYSFPHFRYIEFFVSHGGAFLSILFMAAVERYHVSIRSLWITVLIVDIYGAIVFFVNRMIDANYLYIMKKPKGHSILDFLGPWPWYMLSLEAVMIIIFFILYALLRFSRKLEENIKGAS</sequence>
<feature type="transmembrane region" description="Helical" evidence="1">
    <location>
        <begin position="22"/>
        <end position="42"/>
    </location>
</feature>
<reference evidence="2 3" key="1">
    <citation type="submission" date="2019-03" db="EMBL/GenBank/DDBJ databases">
        <title>Genomic Encyclopedia of Type Strains, Phase IV (KMG-IV): sequencing the most valuable type-strain genomes for metagenomic binning, comparative biology and taxonomic classification.</title>
        <authorList>
            <person name="Goeker M."/>
        </authorList>
    </citation>
    <scope>NUCLEOTIDE SEQUENCE [LARGE SCALE GENOMIC DNA]</scope>
    <source>
        <strain evidence="2 3">DSM 19377</strain>
    </source>
</reference>
<dbReference type="NCBIfam" id="TIGR02206">
    <property type="entry name" value="intg_mem_TP0381"/>
    <property type="match status" value="1"/>
</dbReference>
<evidence type="ECO:0000256" key="1">
    <source>
        <dbReference type="SAM" id="Phobius"/>
    </source>
</evidence>
<dbReference type="OrthoDB" id="9813172at2"/>
<accession>A0A4R2NXW0</accession>
<feature type="transmembrane region" description="Helical" evidence="1">
    <location>
        <begin position="134"/>
        <end position="154"/>
    </location>
</feature>
<dbReference type="Proteomes" id="UP000295416">
    <property type="component" value="Unassembled WGS sequence"/>
</dbReference>
<keyword evidence="3" id="KW-1185">Reference proteome</keyword>
<dbReference type="AlphaFoldDB" id="A0A4R2NXW0"/>
<feature type="transmembrane region" description="Helical" evidence="1">
    <location>
        <begin position="212"/>
        <end position="232"/>
    </location>
</feature>
<dbReference type="InterPro" id="IPR011737">
    <property type="entry name" value="CHP02206_TP0381"/>
</dbReference>
<evidence type="ECO:0000313" key="2">
    <source>
        <dbReference type="EMBL" id="TCP27073.1"/>
    </source>
</evidence>
<feature type="transmembrane region" description="Helical" evidence="1">
    <location>
        <begin position="166"/>
        <end position="187"/>
    </location>
</feature>
<comment type="caution">
    <text evidence="2">The sequence shown here is derived from an EMBL/GenBank/DDBJ whole genome shotgun (WGS) entry which is preliminary data.</text>
</comment>
<protein>
    <submittedName>
        <fullName evidence="2">Putative integral membrane protein (TIGR02206 family)</fullName>
    </submittedName>
</protein>
<dbReference type="RefSeq" id="WP_132746550.1">
    <property type="nucleotide sequence ID" value="NZ_SLXK01000018.1"/>
</dbReference>
<dbReference type="EMBL" id="SLXK01000018">
    <property type="protein sequence ID" value="TCP27073.1"/>
    <property type="molecule type" value="Genomic_DNA"/>
</dbReference>
<evidence type="ECO:0000313" key="3">
    <source>
        <dbReference type="Proteomes" id="UP000295416"/>
    </source>
</evidence>
<keyword evidence="1" id="KW-1133">Transmembrane helix</keyword>
<organism evidence="2 3">
    <name type="scientific">Scopulibacillus darangshiensis</name>
    <dbReference type="NCBI Taxonomy" id="442528"/>
    <lineage>
        <taxon>Bacteria</taxon>
        <taxon>Bacillati</taxon>
        <taxon>Bacillota</taxon>
        <taxon>Bacilli</taxon>
        <taxon>Bacillales</taxon>
        <taxon>Sporolactobacillaceae</taxon>
        <taxon>Scopulibacillus</taxon>
    </lineage>
</organism>
<proteinExistence type="predicted"/>
<name>A0A4R2NXW0_9BACL</name>